<dbReference type="Proteomes" id="UP000285120">
    <property type="component" value="Unassembled WGS sequence"/>
</dbReference>
<name>A0A419VTT1_9BACL</name>
<evidence type="ECO:0000313" key="5">
    <source>
        <dbReference type="EMBL" id="RKD84118.1"/>
    </source>
</evidence>
<gene>
    <name evidence="5" type="ORF">ATL39_0051</name>
</gene>
<dbReference type="GO" id="GO:0006508">
    <property type="term" value="P:proteolysis"/>
    <property type="evidence" value="ECO:0007669"/>
    <property type="project" value="UniProtKB-KW"/>
</dbReference>
<keyword evidence="1" id="KW-1188">Viral release from host cell</keyword>
<feature type="domain" description="Prohead serine protease" evidence="4">
    <location>
        <begin position="10"/>
        <end position="172"/>
    </location>
</feature>
<keyword evidence="6" id="KW-1185">Reference proteome</keyword>
<accession>A0A419VTT1</accession>
<evidence type="ECO:0000256" key="1">
    <source>
        <dbReference type="ARBA" id="ARBA00022612"/>
    </source>
</evidence>
<dbReference type="EMBL" id="RAPK01000002">
    <property type="protein sequence ID" value="RKD84118.1"/>
    <property type="molecule type" value="Genomic_DNA"/>
</dbReference>
<comment type="caution">
    <text evidence="5">The sequence shown here is derived from an EMBL/GenBank/DDBJ whole genome shotgun (WGS) entry which is preliminary data.</text>
</comment>
<keyword evidence="2 5" id="KW-0645">Protease</keyword>
<protein>
    <submittedName>
        <fullName evidence="5">HK97 family phage prohead protease</fullName>
    </submittedName>
</protein>
<keyword evidence="3" id="KW-0378">Hydrolase</keyword>
<evidence type="ECO:0000259" key="4">
    <source>
        <dbReference type="Pfam" id="PF04586"/>
    </source>
</evidence>
<dbReference type="Pfam" id="PF04586">
    <property type="entry name" value="Peptidase_S78"/>
    <property type="match status" value="1"/>
</dbReference>
<evidence type="ECO:0000313" key="6">
    <source>
        <dbReference type="Proteomes" id="UP000285120"/>
    </source>
</evidence>
<dbReference type="NCBIfam" id="TIGR01543">
    <property type="entry name" value="proheadase_HK97"/>
    <property type="match status" value="1"/>
</dbReference>
<sequence>MKKMEVRANNVEVRATENGSLIVEGYVNETGQPSEILGGHKRFREKILKGAFQRAIDKAQKQGIDFLAEHDKSKILSSTTNDSLILKEDSKGLFMSATITPTSWGKDYYELIKSNILSKMSFGFRTIKDKWSENVTGVYDRTIEELELFEVSVVRNPAYSQSNIAARGIDIEDAEEENPIIEIPKEKLEDLYFKLEKIDANNQKMLKDIKIFSKSLEKEKGKQFNEERSIYDKVIALQEIH</sequence>
<dbReference type="GO" id="GO:0008233">
    <property type="term" value="F:peptidase activity"/>
    <property type="evidence" value="ECO:0007669"/>
    <property type="project" value="UniProtKB-KW"/>
</dbReference>
<evidence type="ECO:0000256" key="3">
    <source>
        <dbReference type="ARBA" id="ARBA00022801"/>
    </source>
</evidence>
<dbReference type="InterPro" id="IPR006433">
    <property type="entry name" value="Prohead_protease"/>
</dbReference>
<dbReference type="AlphaFoldDB" id="A0A419VTT1"/>
<dbReference type="RefSeq" id="WP_425452949.1">
    <property type="nucleotide sequence ID" value="NZ_RAPK01000002.1"/>
</dbReference>
<proteinExistence type="predicted"/>
<dbReference type="InterPro" id="IPR054613">
    <property type="entry name" value="Peptidase_S78_dom"/>
</dbReference>
<organism evidence="5 6">
    <name type="scientific">Sinobaca qinghaiensis</name>
    <dbReference type="NCBI Taxonomy" id="342944"/>
    <lineage>
        <taxon>Bacteria</taxon>
        <taxon>Bacillati</taxon>
        <taxon>Bacillota</taxon>
        <taxon>Bacilli</taxon>
        <taxon>Bacillales</taxon>
        <taxon>Sporolactobacillaceae</taxon>
        <taxon>Sinobaca</taxon>
    </lineage>
</organism>
<reference evidence="5 6" key="1">
    <citation type="submission" date="2018-09" db="EMBL/GenBank/DDBJ databases">
        <title>Genomic Encyclopedia of Archaeal and Bacterial Type Strains, Phase II (KMG-II): from individual species to whole genera.</title>
        <authorList>
            <person name="Goeker M."/>
        </authorList>
    </citation>
    <scope>NUCLEOTIDE SEQUENCE [LARGE SCALE GENOMIC DNA]</scope>
    <source>
        <strain evidence="5 6">DSM 17008</strain>
    </source>
</reference>
<evidence type="ECO:0000256" key="2">
    <source>
        <dbReference type="ARBA" id="ARBA00022670"/>
    </source>
</evidence>